<reference evidence="2 3" key="1">
    <citation type="submission" date="2021-06" db="EMBL/GenBank/DDBJ databases">
        <title>Caerostris extrusa draft genome.</title>
        <authorList>
            <person name="Kono N."/>
            <person name="Arakawa K."/>
        </authorList>
    </citation>
    <scope>NUCLEOTIDE SEQUENCE [LARGE SCALE GENOMIC DNA]</scope>
</reference>
<dbReference type="Proteomes" id="UP001054945">
    <property type="component" value="Unassembled WGS sequence"/>
</dbReference>
<gene>
    <name evidence="2" type="ORF">CEXT_590061</name>
</gene>
<evidence type="ECO:0000256" key="1">
    <source>
        <dbReference type="SAM" id="MobiDB-lite"/>
    </source>
</evidence>
<sequence length="150" mass="17883">MANQRPNKKKPAEGYSKFSLPSFRVLNTKFREQKSVFMIHGLMNQQDHLTIMNLKKIIHLLEISKKEKTELEKELKHLEDNAPRKKEILYLLKRMKNQETTKKLLDKQKQERLQKQNEIMEAAKEGKKPYIPKMKSSIHRKDSLWTGLQE</sequence>
<accession>A0AAV4QY57</accession>
<dbReference type="AlphaFoldDB" id="A0AAV4QY57"/>
<evidence type="ECO:0000313" key="2">
    <source>
        <dbReference type="EMBL" id="GIY13052.1"/>
    </source>
</evidence>
<comment type="caution">
    <text evidence="2">The sequence shown here is derived from an EMBL/GenBank/DDBJ whole genome shotgun (WGS) entry which is preliminary data.</text>
</comment>
<organism evidence="2 3">
    <name type="scientific">Caerostris extrusa</name>
    <name type="common">Bark spider</name>
    <name type="synonym">Caerostris bankana</name>
    <dbReference type="NCBI Taxonomy" id="172846"/>
    <lineage>
        <taxon>Eukaryota</taxon>
        <taxon>Metazoa</taxon>
        <taxon>Ecdysozoa</taxon>
        <taxon>Arthropoda</taxon>
        <taxon>Chelicerata</taxon>
        <taxon>Arachnida</taxon>
        <taxon>Araneae</taxon>
        <taxon>Araneomorphae</taxon>
        <taxon>Entelegynae</taxon>
        <taxon>Araneoidea</taxon>
        <taxon>Araneidae</taxon>
        <taxon>Caerostris</taxon>
    </lineage>
</organism>
<protein>
    <submittedName>
        <fullName evidence="2">Uncharacterized protein</fullName>
    </submittedName>
</protein>
<dbReference type="EMBL" id="BPLR01006887">
    <property type="protein sequence ID" value="GIY13052.1"/>
    <property type="molecule type" value="Genomic_DNA"/>
</dbReference>
<proteinExistence type="predicted"/>
<keyword evidence="3" id="KW-1185">Reference proteome</keyword>
<feature type="region of interest" description="Disordered" evidence="1">
    <location>
        <begin position="124"/>
        <end position="150"/>
    </location>
</feature>
<name>A0AAV4QY57_CAEEX</name>
<evidence type="ECO:0000313" key="3">
    <source>
        <dbReference type="Proteomes" id="UP001054945"/>
    </source>
</evidence>